<dbReference type="RefSeq" id="XP_022650169.1">
    <property type="nucleotide sequence ID" value="XM_022794434.1"/>
</dbReference>
<sequence>MRNAVTAASRVDHAYNPYREGGYYHFDHQGIPHWHPGRYHYHGYDEYIYRSPKYIKYLSDPVVHQRLPTYTRTYEVPVNYRQVDHQHHHTDDRTIVEKKIYKQEITPVHCHIGPTHIDDSGVHGHVHY</sequence>
<dbReference type="AlphaFoldDB" id="A0A7M7M593"/>
<evidence type="ECO:0000313" key="1">
    <source>
        <dbReference type="EnsemblMetazoa" id="XP_022650169"/>
    </source>
</evidence>
<dbReference type="EnsemblMetazoa" id="XM_022794434">
    <property type="protein sequence ID" value="XP_022650169"/>
    <property type="gene ID" value="LOC111245727"/>
</dbReference>
<name>A0A7M7M593_VARDE</name>
<dbReference type="Proteomes" id="UP000594260">
    <property type="component" value="Unplaced"/>
</dbReference>
<proteinExistence type="predicted"/>
<dbReference type="GeneID" id="111245727"/>
<organism evidence="1 2">
    <name type="scientific">Varroa destructor</name>
    <name type="common">Honeybee mite</name>
    <dbReference type="NCBI Taxonomy" id="109461"/>
    <lineage>
        <taxon>Eukaryota</taxon>
        <taxon>Metazoa</taxon>
        <taxon>Ecdysozoa</taxon>
        <taxon>Arthropoda</taxon>
        <taxon>Chelicerata</taxon>
        <taxon>Arachnida</taxon>
        <taxon>Acari</taxon>
        <taxon>Parasitiformes</taxon>
        <taxon>Mesostigmata</taxon>
        <taxon>Gamasina</taxon>
        <taxon>Dermanyssoidea</taxon>
        <taxon>Varroidae</taxon>
        <taxon>Varroa</taxon>
    </lineage>
</organism>
<accession>A0A7M7M593</accession>
<reference evidence="1" key="1">
    <citation type="submission" date="2021-01" db="UniProtKB">
        <authorList>
            <consortium name="EnsemblMetazoa"/>
        </authorList>
    </citation>
    <scope>IDENTIFICATION</scope>
</reference>
<evidence type="ECO:0000313" key="2">
    <source>
        <dbReference type="Proteomes" id="UP000594260"/>
    </source>
</evidence>
<keyword evidence="2" id="KW-1185">Reference proteome</keyword>
<protein>
    <submittedName>
        <fullName evidence="1">Uncharacterized protein</fullName>
    </submittedName>
</protein>